<accession>W5IK32</accession>
<reference evidence="1 2" key="1">
    <citation type="submission" date="2012-01" db="EMBL/GenBank/DDBJ databases">
        <title>The Genome Sequence of Scardovia inopinata F0304.</title>
        <authorList>
            <consortium name="The Broad Institute Genome Sequencing Platform"/>
            <person name="Earl A."/>
            <person name="Ward D."/>
            <person name="Feldgarden M."/>
            <person name="Gevers D."/>
            <person name="Izard J."/>
            <person name="Baranova O.V."/>
            <person name="Blanton J.M."/>
            <person name="Tanner A.C."/>
            <person name="Dewhirst F.E."/>
            <person name="Young S.K."/>
            <person name="Zeng Q."/>
            <person name="Gargeya S."/>
            <person name="Fitzgerald M."/>
            <person name="Haas B."/>
            <person name="Abouelleil A."/>
            <person name="Alvarado L."/>
            <person name="Arachchi H.M."/>
            <person name="Berlin A."/>
            <person name="Chapman S.B."/>
            <person name="Gearin G."/>
            <person name="Goldberg J."/>
            <person name="Griggs A."/>
            <person name="Gujja S."/>
            <person name="Hansen M."/>
            <person name="Heiman D."/>
            <person name="Howarth C."/>
            <person name="Larimer J."/>
            <person name="Lui A."/>
            <person name="MacDonald P.J."/>
            <person name="McCowen C."/>
            <person name="Montmayeur A."/>
            <person name="Murphy C."/>
            <person name="Neiman D."/>
            <person name="Pearson M."/>
            <person name="Priest M."/>
            <person name="Roberts A."/>
            <person name="Saif S."/>
            <person name="Shea T."/>
            <person name="Sisk P."/>
            <person name="Stolte C."/>
            <person name="Sykes S."/>
            <person name="Wortman J."/>
            <person name="Nusbaum C."/>
            <person name="Birren B."/>
        </authorList>
    </citation>
    <scope>NUCLEOTIDE SEQUENCE [LARGE SCALE GENOMIC DNA]</scope>
    <source>
        <strain evidence="1 2">F0304</strain>
    </source>
</reference>
<sequence>MAMTEINQWIQLPVKQRMGFDSCPYCNNYVSHMTHVQQMADLFKEVMSQRLAHDNNFLDALEEEGRGLAAAHPSASQEIMIRTLNTVSMYRDELAKQSEQLSAAYNHIMNDIHNARIYYSELEARNRD</sequence>
<gene>
    <name evidence="1" type="ORF">HMPREF9020_00861</name>
</gene>
<dbReference type="RefSeq" id="WP_144427350.1">
    <property type="nucleotide sequence ID" value="NZ_GG770225.1"/>
</dbReference>
<evidence type="ECO:0000313" key="1">
    <source>
        <dbReference type="EMBL" id="EFG27222.2"/>
    </source>
</evidence>
<proteinExistence type="predicted"/>
<protein>
    <submittedName>
        <fullName evidence="1">Uncharacterized protein</fullName>
    </submittedName>
</protein>
<comment type="caution">
    <text evidence="1">The sequence shown here is derived from an EMBL/GenBank/DDBJ whole genome shotgun (WGS) entry which is preliminary data.</text>
</comment>
<name>W5IK32_SCAIO</name>
<dbReference type="EMBL" id="ADCX01000004">
    <property type="protein sequence ID" value="EFG27222.2"/>
    <property type="molecule type" value="Genomic_DNA"/>
</dbReference>
<dbReference type="AlphaFoldDB" id="W5IK32"/>
<evidence type="ECO:0000313" key="2">
    <source>
        <dbReference type="Proteomes" id="UP000005777"/>
    </source>
</evidence>
<keyword evidence="2" id="KW-1185">Reference proteome</keyword>
<dbReference type="HOGENOM" id="CLU_1958037_0_0_11"/>
<dbReference type="Proteomes" id="UP000005777">
    <property type="component" value="Unassembled WGS sequence"/>
</dbReference>
<organism evidence="1 2">
    <name type="scientific">Scardovia inopinata F0304</name>
    <dbReference type="NCBI Taxonomy" id="641146"/>
    <lineage>
        <taxon>Bacteria</taxon>
        <taxon>Bacillati</taxon>
        <taxon>Actinomycetota</taxon>
        <taxon>Actinomycetes</taxon>
        <taxon>Bifidobacteriales</taxon>
        <taxon>Bifidobacteriaceae</taxon>
        <taxon>Scardovia</taxon>
    </lineage>
</organism>